<evidence type="ECO:0000256" key="8">
    <source>
        <dbReference type="SAM" id="MobiDB-lite"/>
    </source>
</evidence>
<dbReference type="SUPFAM" id="SSF52374">
    <property type="entry name" value="Nucleotidylyl transferase"/>
    <property type="match status" value="1"/>
</dbReference>
<evidence type="ECO:0000256" key="2">
    <source>
        <dbReference type="ARBA" id="ARBA00022603"/>
    </source>
</evidence>
<keyword evidence="6" id="KW-0507">mRNA processing</keyword>
<feature type="domain" description="MRNA cap 0 methyltransferase" evidence="9">
    <location>
        <begin position="1269"/>
        <end position="1452"/>
    </location>
</feature>
<gene>
    <name evidence="10" type="ORF">PCOR1329_LOCUS3447</name>
</gene>
<dbReference type="PANTHER" id="PTHR12189:SF2">
    <property type="entry name" value="MRNA CAP GUANINE-N7 METHYLTRANSFERASE"/>
    <property type="match status" value="1"/>
</dbReference>
<proteinExistence type="predicted"/>
<dbReference type="Gene3D" id="3.40.50.150">
    <property type="entry name" value="Vaccinia Virus protein VP39"/>
    <property type="match status" value="1"/>
</dbReference>
<dbReference type="InterPro" id="IPR004971">
    <property type="entry name" value="mRNA_G-N7_MeTrfase_dom"/>
</dbReference>
<dbReference type="EMBL" id="CAUYUJ010000891">
    <property type="protein sequence ID" value="CAK0793033.1"/>
    <property type="molecule type" value="Genomic_DNA"/>
</dbReference>
<evidence type="ECO:0000256" key="3">
    <source>
        <dbReference type="ARBA" id="ARBA00022679"/>
    </source>
</evidence>
<evidence type="ECO:0000313" key="10">
    <source>
        <dbReference type="EMBL" id="CAK0793033.1"/>
    </source>
</evidence>
<organism evidence="10 11">
    <name type="scientific">Prorocentrum cordatum</name>
    <dbReference type="NCBI Taxonomy" id="2364126"/>
    <lineage>
        <taxon>Eukaryota</taxon>
        <taxon>Sar</taxon>
        <taxon>Alveolata</taxon>
        <taxon>Dinophyceae</taxon>
        <taxon>Prorocentrales</taxon>
        <taxon>Prorocentraceae</taxon>
        <taxon>Prorocentrum</taxon>
    </lineage>
</organism>
<dbReference type="CDD" id="cd02440">
    <property type="entry name" value="AdoMet_MTases"/>
    <property type="match status" value="1"/>
</dbReference>
<comment type="catalytic activity">
    <reaction evidence="7">
        <text>a 5'-end (5'-triphosphoguanosine)-ribonucleoside in mRNA + S-adenosyl-L-methionine = a 5'-end (N(7)-methyl 5'-triphosphoguanosine)-ribonucleoside in mRNA + S-adenosyl-L-homocysteine</text>
        <dbReference type="Rhea" id="RHEA:67008"/>
        <dbReference type="Rhea" id="RHEA-COMP:17166"/>
        <dbReference type="Rhea" id="RHEA-COMP:17167"/>
        <dbReference type="ChEBI" id="CHEBI:57856"/>
        <dbReference type="ChEBI" id="CHEBI:59789"/>
        <dbReference type="ChEBI" id="CHEBI:156461"/>
        <dbReference type="ChEBI" id="CHEBI:167617"/>
        <dbReference type="EC" id="2.1.1.56"/>
    </reaction>
</comment>
<dbReference type="SUPFAM" id="SSF53335">
    <property type="entry name" value="S-adenosyl-L-methionine-dependent methyltransferases"/>
    <property type="match status" value="1"/>
</dbReference>
<keyword evidence="3" id="KW-0808">Transferase</keyword>
<dbReference type="PROSITE" id="PS51562">
    <property type="entry name" value="RNA_CAP0_MT"/>
    <property type="match status" value="1"/>
</dbReference>
<keyword evidence="4" id="KW-0949">S-adenosyl-L-methionine</keyword>
<dbReference type="Gene3D" id="3.40.50.620">
    <property type="entry name" value="HUPs"/>
    <property type="match status" value="1"/>
</dbReference>
<protein>
    <recommendedName>
        <fullName evidence="1">mRNA (guanine-N(7))-methyltransferase</fullName>
        <ecNumber evidence="1">2.1.1.56</ecNumber>
    </recommendedName>
</protein>
<evidence type="ECO:0000256" key="1">
    <source>
        <dbReference type="ARBA" id="ARBA00011926"/>
    </source>
</evidence>
<dbReference type="Proteomes" id="UP001189429">
    <property type="component" value="Unassembled WGS sequence"/>
</dbReference>
<dbReference type="EC" id="2.1.1.56" evidence="1"/>
<dbReference type="Pfam" id="PF03291">
    <property type="entry name" value="mRNA_G-N7_MeTrfase"/>
    <property type="match status" value="1"/>
</dbReference>
<feature type="compositionally biased region" description="Basic and acidic residues" evidence="8">
    <location>
        <begin position="527"/>
        <end position="538"/>
    </location>
</feature>
<dbReference type="InterPro" id="IPR039753">
    <property type="entry name" value="RG7MT1"/>
</dbReference>
<keyword evidence="6" id="KW-0506">mRNA capping</keyword>
<comment type="caution">
    <text evidence="10">The sequence shown here is derived from an EMBL/GenBank/DDBJ whole genome shotgun (WGS) entry which is preliminary data.</text>
</comment>
<evidence type="ECO:0000313" key="11">
    <source>
        <dbReference type="Proteomes" id="UP001189429"/>
    </source>
</evidence>
<keyword evidence="2" id="KW-0489">Methyltransferase</keyword>
<name>A0ABN9PKA1_9DINO</name>
<evidence type="ECO:0000256" key="5">
    <source>
        <dbReference type="ARBA" id="ARBA00022884"/>
    </source>
</evidence>
<dbReference type="InterPro" id="IPR029063">
    <property type="entry name" value="SAM-dependent_MTases_sf"/>
</dbReference>
<feature type="region of interest" description="Disordered" evidence="8">
    <location>
        <begin position="495"/>
        <end position="587"/>
    </location>
</feature>
<evidence type="ECO:0000259" key="9">
    <source>
        <dbReference type="PROSITE" id="PS51562"/>
    </source>
</evidence>
<feature type="compositionally biased region" description="Low complexity" evidence="8">
    <location>
        <begin position="121"/>
        <end position="143"/>
    </location>
</feature>
<feature type="region of interest" description="Disordered" evidence="8">
    <location>
        <begin position="96"/>
        <end position="154"/>
    </location>
</feature>
<sequence>MSVVTPGPTHVLHRGGAASSAAAGRARAGWGGAPASLRLGPPAGAEGAQVSLEPLTQLECTVNALPPAIVARISAKVRGRGDSLVEAALLQQLQARRAHRARAARPAEPEQPRPGAPAPPDGAARGGTEAAAVQAQPAHGAPAEAGTSAGAGAPEAPVGACGVAAAAVAAARARLAPEASAEWCRACEVLRACEGDIWPEAAAVGQAFNSMHVGEQAATSVFALGHLIACGEGRRGLKWRWRGVAEHPHFEGRAGASEWPEAENALFCHSSDCWFPTEDGSGRVLSGPSWRVEALWTWVWQENAAGLQHLVVASSPARGAAACASGVEHAALATLVAAVGVLRVGGVLLQTVAPDSPELEVLAALCAVLFERCEVVAPRLGGPEVCLVGARFRGTAPALLQALVVSVRRALSGRQADVLSPEWVRELRLPNVARWALQQRDGLQSSLVPLGPQATPSPTPPEAEAYLSYLGLRRIPEQRHLLWSCWPDFLRREAGRGSGGRGPSPERPRGLQRHAQLASWGEPGLQEQRRSRWREAEAHAASPGPAAKRRRLEPAAGPRARDEAAGSCTGGSARRDGRGPAPGDGAAAPWFHLDAEVLSHRALLRSLKPGDAAVQVAQSNWWRSSLALEPWAFWSSPFASPQKLRALIVARSRAPSWPPERHPMDMMPALEDDELPPAVVVALVDVMSRCLPERLAGRAHAQPGPHPAALEYRRGLHVVAVEPEAARGLQAHSWLTRRMGVRTTQACAWGSRTPAQSAEELVQGCLRQAGLEDPVRDGPGPVDLVVVEAPPPEGEAGREVAWAELDADAKLLVVASVLVGLRALAAGGDLLVQLPSLYTRFLAGLVVLLASGFDRVTVVRPGSMPAWWGQRWLVCNRFAASDQSKPRAAGLQKLLATLWDRLRALPAGETFMQVVPASLLCTGSGRALGFFCQANDEVIDAELEFWSSSSASSEPVSECPERSRQHVLFHLARSGLKPWLFFFSEDGRRSERARVGLYFGTFDPLHENHFRMVLCALSACGLSRVVLVPNQSGNPYKPQASSLQGRIDCIRARILEAEATEQVRPGQISARLVEGANNWPQREGVARALEREELAETTTAVEVLLLLGEDSLDKALREGAGKHKNTGIFQLKLQPRRLLVFPRGGGGPAIRERLPDFLRSLAEVAPYQDLVPGLSSGSLRDRLRPGGAEPPADWLHPAARSSVWRLWRGRLPGGPGLPTAAAPCGPPRSLGGCLAAAAPPVHGGGVAGADPRLHYASQRGQSADERLRSLSVRLRNFNSFAKAVLLERHLGEVRDRLPSGEGRLAVLDLGCGRGGDLKKMVNCGVASYCGADVSEASLHEAVRRVGGLLRDSGRFRHGLLGGGGALPLREVSLLRADCWREDVALLLDAAGHGTARLQGEGRAWFHLVSSQMACHYAFESRDQGGESLLRRARSTVCRAAYSQNARKCTCSP</sequence>
<evidence type="ECO:0000256" key="6">
    <source>
        <dbReference type="ARBA" id="ARBA00023042"/>
    </source>
</evidence>
<evidence type="ECO:0000256" key="7">
    <source>
        <dbReference type="ARBA" id="ARBA00044712"/>
    </source>
</evidence>
<dbReference type="PANTHER" id="PTHR12189">
    <property type="entry name" value="MRNA GUANINE-7- METHYLTRANSFERASE"/>
    <property type="match status" value="1"/>
</dbReference>
<dbReference type="InterPro" id="IPR014729">
    <property type="entry name" value="Rossmann-like_a/b/a_fold"/>
</dbReference>
<accession>A0ABN9PKA1</accession>
<evidence type="ECO:0000256" key="4">
    <source>
        <dbReference type="ARBA" id="ARBA00022691"/>
    </source>
</evidence>
<keyword evidence="5" id="KW-0694">RNA-binding</keyword>
<reference evidence="10" key="1">
    <citation type="submission" date="2023-10" db="EMBL/GenBank/DDBJ databases">
        <authorList>
            <person name="Chen Y."/>
            <person name="Shah S."/>
            <person name="Dougan E. K."/>
            <person name="Thang M."/>
            <person name="Chan C."/>
        </authorList>
    </citation>
    <scope>NUCLEOTIDE SEQUENCE [LARGE SCALE GENOMIC DNA]</scope>
</reference>
<keyword evidence="11" id="KW-1185">Reference proteome</keyword>
<dbReference type="Gene3D" id="3.40.50.12760">
    <property type="match status" value="1"/>
</dbReference>